<reference evidence="6 7" key="1">
    <citation type="submission" date="2018-01" db="EMBL/GenBank/DDBJ databases">
        <title>Comparison of the Chinese Bamboo Partridge and Red Junglefowl genome sequences highlights the importance of demography in genome evolution.</title>
        <authorList>
            <person name="Tiley G.P."/>
            <person name="Kimball R.T."/>
            <person name="Braun E.L."/>
            <person name="Burleigh J.G."/>
        </authorList>
    </citation>
    <scope>NUCLEOTIDE SEQUENCE [LARGE SCALE GENOMIC DNA]</scope>
    <source>
        <strain evidence="6">RTK389</strain>
        <tissue evidence="6">Blood</tissue>
    </source>
</reference>
<protein>
    <recommendedName>
        <fullName evidence="4">Coronin</fullName>
    </recommendedName>
</protein>
<dbReference type="AlphaFoldDB" id="A0A2P4SY37"/>
<feature type="repeat" description="WD" evidence="3">
    <location>
        <begin position="11"/>
        <end position="53"/>
    </location>
</feature>
<dbReference type="SUPFAM" id="SSF50978">
    <property type="entry name" value="WD40 repeat-like"/>
    <property type="match status" value="1"/>
</dbReference>
<sequence>TGRIEPNYPKVCGHQGNVLDIKWNPFIENIIASCSEDTSVRIWEIPEGGLKRNMTEAVLELYGHSRRVGLVEWHPTTNNILFSAGYDYKVLIWNLDIGEPVKMIDCHTDVILCMSFNTDGSLLATSCKDKKLRVVEPRSGRVLQLKAIFPIVQEDLSMPLIEEEIDGLSGLLFPFYDADTHMLYLAGKGDGNIRYYEIGSEKPYLSYLMEFRSPAPQKGLGVMPKHGLDVSACEVFRFYKLVTLKGLIEPISMIVPRRVSALGVGIPSSRWVSFGPASDLPMSETYQEDIYPMTPGTEPALTPDEWLSGVNRDPILMSLKEGYKRTSKIVFKAPVREKKSVVVNGIDLLENVPPRTENELLRMFFRQQDEIRRLKDELSQKDIRIRQLQLELKNLRNNPKNN</sequence>
<name>A0A2P4SY37_BAMTH</name>
<dbReference type="SMART" id="SM00320">
    <property type="entry name" value="WD40"/>
    <property type="match status" value="3"/>
</dbReference>
<evidence type="ECO:0000256" key="2">
    <source>
        <dbReference type="ARBA" id="ARBA00022737"/>
    </source>
</evidence>
<evidence type="ECO:0000313" key="7">
    <source>
        <dbReference type="Proteomes" id="UP000237246"/>
    </source>
</evidence>
<dbReference type="InterPro" id="IPR019775">
    <property type="entry name" value="WD40_repeat_CS"/>
</dbReference>
<dbReference type="PROSITE" id="PS00678">
    <property type="entry name" value="WD_REPEATS_1"/>
    <property type="match status" value="2"/>
</dbReference>
<comment type="caution">
    <text evidence="6">The sequence shown here is derived from an EMBL/GenBank/DDBJ whole genome shotgun (WGS) entry which is preliminary data.</text>
</comment>
<accession>A0A2P4SY37</accession>
<dbReference type="PANTHER" id="PTHR10856:SF17">
    <property type="entry name" value="CORONIN-2B"/>
    <property type="match status" value="1"/>
</dbReference>
<comment type="similarity">
    <text evidence="4">Belongs to the WD repeat coronin family.</text>
</comment>
<evidence type="ECO:0000256" key="1">
    <source>
        <dbReference type="ARBA" id="ARBA00022574"/>
    </source>
</evidence>
<feature type="coiled-coil region" evidence="5">
    <location>
        <begin position="371"/>
        <end position="398"/>
    </location>
</feature>
<keyword evidence="1 3" id="KW-0853">WD repeat</keyword>
<dbReference type="EMBL" id="PPHD01016986">
    <property type="protein sequence ID" value="POI29016.1"/>
    <property type="molecule type" value="Genomic_DNA"/>
</dbReference>
<dbReference type="InterPro" id="IPR001680">
    <property type="entry name" value="WD40_rpt"/>
</dbReference>
<keyword evidence="2 4" id="KW-0677">Repeat</keyword>
<dbReference type="InterPro" id="IPR036322">
    <property type="entry name" value="WD40_repeat_dom_sf"/>
</dbReference>
<dbReference type="InterPro" id="IPR015505">
    <property type="entry name" value="Coronin"/>
</dbReference>
<dbReference type="OrthoDB" id="1850764at2759"/>
<feature type="repeat" description="WD" evidence="3">
    <location>
        <begin position="61"/>
        <end position="103"/>
    </location>
</feature>
<evidence type="ECO:0000256" key="3">
    <source>
        <dbReference type="PROSITE-ProRule" id="PRU00221"/>
    </source>
</evidence>
<dbReference type="PROSITE" id="PS50082">
    <property type="entry name" value="WD_REPEATS_2"/>
    <property type="match status" value="3"/>
</dbReference>
<feature type="repeat" description="WD" evidence="3">
    <location>
        <begin position="104"/>
        <end position="145"/>
    </location>
</feature>
<dbReference type="PANTHER" id="PTHR10856">
    <property type="entry name" value="CORONIN"/>
    <property type="match status" value="1"/>
</dbReference>
<dbReference type="Pfam" id="PF00400">
    <property type="entry name" value="WD40"/>
    <property type="match status" value="3"/>
</dbReference>
<organism evidence="6 7">
    <name type="scientific">Bambusicola thoracicus</name>
    <name type="common">Chinese bamboo-partridge</name>
    <name type="synonym">Perdix thoracica</name>
    <dbReference type="NCBI Taxonomy" id="9083"/>
    <lineage>
        <taxon>Eukaryota</taxon>
        <taxon>Metazoa</taxon>
        <taxon>Chordata</taxon>
        <taxon>Craniata</taxon>
        <taxon>Vertebrata</taxon>
        <taxon>Euteleostomi</taxon>
        <taxon>Archelosauria</taxon>
        <taxon>Archosauria</taxon>
        <taxon>Dinosauria</taxon>
        <taxon>Saurischia</taxon>
        <taxon>Theropoda</taxon>
        <taxon>Coelurosauria</taxon>
        <taxon>Aves</taxon>
        <taxon>Neognathae</taxon>
        <taxon>Galloanserae</taxon>
        <taxon>Galliformes</taxon>
        <taxon>Phasianidae</taxon>
        <taxon>Perdicinae</taxon>
        <taxon>Bambusicola</taxon>
    </lineage>
</organism>
<dbReference type="GO" id="GO:0051015">
    <property type="term" value="F:actin filament binding"/>
    <property type="evidence" value="ECO:0007669"/>
    <property type="project" value="TreeGrafter"/>
</dbReference>
<dbReference type="InterPro" id="IPR015943">
    <property type="entry name" value="WD40/YVTN_repeat-like_dom_sf"/>
</dbReference>
<dbReference type="PROSITE" id="PS50294">
    <property type="entry name" value="WD_REPEATS_REGION"/>
    <property type="match status" value="2"/>
</dbReference>
<dbReference type="Pfam" id="PF16300">
    <property type="entry name" value="WD40_4"/>
    <property type="match status" value="2"/>
</dbReference>
<evidence type="ECO:0000256" key="5">
    <source>
        <dbReference type="SAM" id="Coils"/>
    </source>
</evidence>
<feature type="non-terminal residue" evidence="6">
    <location>
        <position position="1"/>
    </location>
</feature>
<keyword evidence="7" id="KW-1185">Reference proteome</keyword>
<dbReference type="SMART" id="SM01167">
    <property type="entry name" value="DUF1900"/>
    <property type="match status" value="1"/>
</dbReference>
<dbReference type="Gene3D" id="2.130.10.10">
    <property type="entry name" value="YVTN repeat-like/Quinoprotein amine dehydrogenase"/>
    <property type="match status" value="1"/>
</dbReference>
<gene>
    <name evidence="6" type="ORF">CIB84_007234</name>
</gene>
<evidence type="ECO:0000256" key="4">
    <source>
        <dbReference type="RuleBase" id="RU280818"/>
    </source>
</evidence>
<evidence type="ECO:0000313" key="6">
    <source>
        <dbReference type="EMBL" id="POI29016.1"/>
    </source>
</evidence>
<dbReference type="Proteomes" id="UP000237246">
    <property type="component" value="Unassembled WGS sequence"/>
</dbReference>
<keyword evidence="5" id="KW-0175">Coiled coil</keyword>
<proteinExistence type="inferred from homology"/>